<gene>
    <name evidence="1" type="ORF">SE17_33600</name>
</gene>
<reference evidence="1 2" key="1">
    <citation type="submission" date="2015-09" db="EMBL/GenBank/DDBJ databases">
        <title>Draft genome sequence of Kouleothrix aurantiaca JCM 19913.</title>
        <authorList>
            <person name="Hemp J."/>
        </authorList>
    </citation>
    <scope>NUCLEOTIDE SEQUENCE [LARGE SCALE GENOMIC DNA]</scope>
    <source>
        <strain evidence="1 2">COM-B</strain>
    </source>
</reference>
<dbReference type="AlphaFoldDB" id="A0A0P9EYH7"/>
<dbReference type="Proteomes" id="UP000050509">
    <property type="component" value="Unassembled WGS sequence"/>
</dbReference>
<evidence type="ECO:0000313" key="2">
    <source>
        <dbReference type="Proteomes" id="UP000050509"/>
    </source>
</evidence>
<protein>
    <submittedName>
        <fullName evidence="1">Uncharacterized protein</fullName>
    </submittedName>
</protein>
<dbReference type="EMBL" id="LJCR01002083">
    <property type="protein sequence ID" value="KPV49266.1"/>
    <property type="molecule type" value="Genomic_DNA"/>
</dbReference>
<keyword evidence="2" id="KW-1185">Reference proteome</keyword>
<evidence type="ECO:0000313" key="1">
    <source>
        <dbReference type="EMBL" id="KPV49266.1"/>
    </source>
</evidence>
<feature type="non-terminal residue" evidence="1">
    <location>
        <position position="1"/>
    </location>
</feature>
<organism evidence="1 2">
    <name type="scientific">Kouleothrix aurantiaca</name>
    <dbReference type="NCBI Taxonomy" id="186479"/>
    <lineage>
        <taxon>Bacteria</taxon>
        <taxon>Bacillati</taxon>
        <taxon>Chloroflexota</taxon>
        <taxon>Chloroflexia</taxon>
        <taxon>Chloroflexales</taxon>
        <taxon>Roseiflexineae</taxon>
        <taxon>Roseiflexaceae</taxon>
        <taxon>Kouleothrix</taxon>
    </lineage>
</organism>
<comment type="caution">
    <text evidence="1">The sequence shown here is derived from an EMBL/GenBank/DDBJ whole genome shotgun (WGS) entry which is preliminary data.</text>
</comment>
<sequence length="70" mass="8135">PVSLGPVSNRWQQRICTVTAEYYATYHPEQTFTAIQLLWSDRQGRLPIDRRFDPLMRRTQTLLNETVGAA</sequence>
<name>A0A0P9EYH7_9CHLR</name>
<accession>A0A0P9EYH7</accession>
<proteinExistence type="predicted"/>